<dbReference type="InterPro" id="IPR006524">
    <property type="entry name" value="ArpU-like"/>
</dbReference>
<dbReference type="AlphaFoldDB" id="A0A0Z8IUC4"/>
<dbReference type="EMBL" id="FIHM01000036">
    <property type="protein sequence ID" value="CYV41778.1"/>
    <property type="molecule type" value="Genomic_DNA"/>
</dbReference>
<reference evidence="1 2" key="1">
    <citation type="submission" date="2016-02" db="EMBL/GenBank/DDBJ databases">
        <authorList>
            <consortium name="Pathogen Informatics"/>
        </authorList>
    </citation>
    <scope>NUCLEOTIDE SEQUENCE [LARGE SCALE GENOMIC DNA]</scope>
    <source>
        <strain evidence="1 2">LSS64</strain>
    </source>
</reference>
<evidence type="ECO:0000313" key="1">
    <source>
        <dbReference type="EMBL" id="CYV41778.1"/>
    </source>
</evidence>
<proteinExistence type="predicted"/>
<organism evidence="1 2">
    <name type="scientific">Streptococcus suis</name>
    <dbReference type="NCBI Taxonomy" id="1307"/>
    <lineage>
        <taxon>Bacteria</taxon>
        <taxon>Bacillati</taxon>
        <taxon>Bacillota</taxon>
        <taxon>Bacilli</taxon>
        <taxon>Lactobacillales</taxon>
        <taxon>Streptococcaceae</taxon>
        <taxon>Streptococcus</taxon>
    </lineage>
</organism>
<dbReference type="NCBIfam" id="TIGR01637">
    <property type="entry name" value="phage_arpU"/>
    <property type="match status" value="1"/>
</dbReference>
<dbReference type="Proteomes" id="UP000074850">
    <property type="component" value="Unassembled WGS sequence"/>
</dbReference>
<evidence type="ECO:0000313" key="2">
    <source>
        <dbReference type="Proteomes" id="UP000074850"/>
    </source>
</evidence>
<sequence length="127" mass="14815">MEVLKKFGRYQRQAGLTFSLASSGNFSELPKHHPSKHVDKVSDSIVRKVTAEQEVQYYLDAIELLSREEFKYILKNKFIVTDKLSNMRLQYDLQIGETTFFKWYEEALLEFAEAYKNGKILAELGLL</sequence>
<protein>
    <submittedName>
        <fullName evidence="1">Gp31</fullName>
    </submittedName>
</protein>
<gene>
    <name evidence="1" type="ORF">ERS132426_01540</name>
</gene>
<name>A0A0Z8IUC4_STRSU</name>
<accession>A0A0Z8IUC4</accession>